<accession>A0A1H0J8B1</accession>
<evidence type="ECO:0000256" key="4">
    <source>
        <dbReference type="ARBA" id="ARBA00022553"/>
    </source>
</evidence>
<dbReference type="InterPro" id="IPR036097">
    <property type="entry name" value="HisK_dim/P_sf"/>
</dbReference>
<dbReference type="SMART" id="SM00388">
    <property type="entry name" value="HisKA"/>
    <property type="match status" value="1"/>
</dbReference>
<dbReference type="SUPFAM" id="SSF55874">
    <property type="entry name" value="ATPase domain of HSP90 chaperone/DNA topoisomerase II/histidine kinase"/>
    <property type="match status" value="1"/>
</dbReference>
<evidence type="ECO:0000256" key="5">
    <source>
        <dbReference type="ARBA" id="ARBA00022679"/>
    </source>
</evidence>
<keyword evidence="9" id="KW-0902">Two-component regulatory system</keyword>
<protein>
    <recommendedName>
        <fullName evidence="3">histidine kinase</fullName>
        <ecNumber evidence="3">2.7.13.3</ecNumber>
    </recommendedName>
</protein>
<evidence type="ECO:0000256" key="3">
    <source>
        <dbReference type="ARBA" id="ARBA00012438"/>
    </source>
</evidence>
<evidence type="ECO:0000256" key="6">
    <source>
        <dbReference type="ARBA" id="ARBA00022692"/>
    </source>
</evidence>
<evidence type="ECO:0000259" key="14">
    <source>
        <dbReference type="PROSITE" id="PS50885"/>
    </source>
</evidence>
<feature type="domain" description="HAMP" evidence="14">
    <location>
        <begin position="174"/>
        <end position="228"/>
    </location>
</feature>
<dbReference type="InterPro" id="IPR005467">
    <property type="entry name" value="His_kinase_dom"/>
</dbReference>
<keyword evidence="7 15" id="KW-0418">Kinase</keyword>
<dbReference type="OrthoDB" id="9786919at2"/>
<dbReference type="InterPro" id="IPR050428">
    <property type="entry name" value="TCS_sensor_his_kinase"/>
</dbReference>
<dbReference type="EC" id="2.7.13.3" evidence="3"/>
<dbReference type="Gene3D" id="6.10.340.10">
    <property type="match status" value="1"/>
</dbReference>
<dbReference type="InterPro" id="IPR003660">
    <property type="entry name" value="HAMP_dom"/>
</dbReference>
<dbReference type="InterPro" id="IPR004358">
    <property type="entry name" value="Sig_transdc_His_kin-like_C"/>
</dbReference>
<dbReference type="InterPro" id="IPR003661">
    <property type="entry name" value="HisK_dim/P_dom"/>
</dbReference>
<dbReference type="PRINTS" id="PR00344">
    <property type="entry name" value="BCTRLSENSOR"/>
</dbReference>
<dbReference type="PROSITE" id="PS50885">
    <property type="entry name" value="HAMP"/>
    <property type="match status" value="1"/>
</dbReference>
<comment type="subcellular location">
    <subcellularLocation>
        <location evidence="2">Cell membrane</location>
    </subcellularLocation>
</comment>
<evidence type="ECO:0000256" key="8">
    <source>
        <dbReference type="ARBA" id="ARBA00022989"/>
    </source>
</evidence>
<dbReference type="STRING" id="1005944.SAMN05192576_3946"/>
<gene>
    <name evidence="15" type="ORF">SAMN05192576_3946</name>
</gene>
<dbReference type="Pfam" id="PF02518">
    <property type="entry name" value="HATPase_c"/>
    <property type="match status" value="1"/>
</dbReference>
<dbReference type="RefSeq" id="WP_143016255.1">
    <property type="nucleotide sequence ID" value="NZ_BKAE01000012.1"/>
</dbReference>
<organism evidence="15 16">
    <name type="scientific">Nocardioides szechwanensis</name>
    <dbReference type="NCBI Taxonomy" id="1005944"/>
    <lineage>
        <taxon>Bacteria</taxon>
        <taxon>Bacillati</taxon>
        <taxon>Actinomycetota</taxon>
        <taxon>Actinomycetes</taxon>
        <taxon>Propionibacteriales</taxon>
        <taxon>Nocardioidaceae</taxon>
        <taxon>Nocardioides</taxon>
    </lineage>
</organism>
<dbReference type="PROSITE" id="PS50109">
    <property type="entry name" value="HIS_KIN"/>
    <property type="match status" value="1"/>
</dbReference>
<dbReference type="Gene3D" id="3.30.565.10">
    <property type="entry name" value="Histidine kinase-like ATPase, C-terminal domain"/>
    <property type="match status" value="1"/>
</dbReference>
<dbReference type="SUPFAM" id="SSF47384">
    <property type="entry name" value="Homodimeric domain of signal transducing histidine kinase"/>
    <property type="match status" value="1"/>
</dbReference>
<dbReference type="SMART" id="SM00387">
    <property type="entry name" value="HATPase_c"/>
    <property type="match status" value="1"/>
</dbReference>
<dbReference type="InterPro" id="IPR003594">
    <property type="entry name" value="HATPase_dom"/>
</dbReference>
<reference evidence="16" key="1">
    <citation type="submission" date="2016-10" db="EMBL/GenBank/DDBJ databases">
        <authorList>
            <person name="Varghese N."/>
            <person name="Submissions S."/>
        </authorList>
    </citation>
    <scope>NUCLEOTIDE SEQUENCE [LARGE SCALE GENOMIC DNA]</scope>
    <source>
        <strain evidence="16">CGMCC 1.11147</strain>
    </source>
</reference>
<dbReference type="PANTHER" id="PTHR45436:SF5">
    <property type="entry name" value="SENSOR HISTIDINE KINASE TRCS"/>
    <property type="match status" value="1"/>
</dbReference>
<dbReference type="Pfam" id="PF00672">
    <property type="entry name" value="HAMP"/>
    <property type="match status" value="1"/>
</dbReference>
<evidence type="ECO:0000259" key="13">
    <source>
        <dbReference type="PROSITE" id="PS50109"/>
    </source>
</evidence>
<dbReference type="InterPro" id="IPR036890">
    <property type="entry name" value="HATPase_C_sf"/>
</dbReference>
<evidence type="ECO:0000256" key="9">
    <source>
        <dbReference type="ARBA" id="ARBA00023012"/>
    </source>
</evidence>
<dbReference type="Pfam" id="PF00512">
    <property type="entry name" value="HisKA"/>
    <property type="match status" value="1"/>
</dbReference>
<dbReference type="CDD" id="cd00082">
    <property type="entry name" value="HisKA"/>
    <property type="match status" value="1"/>
</dbReference>
<keyword evidence="10 11" id="KW-0472">Membrane</keyword>
<dbReference type="PANTHER" id="PTHR45436">
    <property type="entry name" value="SENSOR HISTIDINE KINASE YKOH"/>
    <property type="match status" value="1"/>
</dbReference>
<evidence type="ECO:0000256" key="7">
    <source>
        <dbReference type="ARBA" id="ARBA00022777"/>
    </source>
</evidence>
<keyword evidence="8 11" id="KW-1133">Transmembrane helix</keyword>
<feature type="signal peptide" evidence="12">
    <location>
        <begin position="1"/>
        <end position="27"/>
    </location>
</feature>
<dbReference type="GO" id="GO:0000155">
    <property type="term" value="F:phosphorelay sensor kinase activity"/>
    <property type="evidence" value="ECO:0007669"/>
    <property type="project" value="InterPro"/>
</dbReference>
<dbReference type="CDD" id="cd00075">
    <property type="entry name" value="HATPase"/>
    <property type="match status" value="1"/>
</dbReference>
<evidence type="ECO:0000313" key="16">
    <source>
        <dbReference type="Proteomes" id="UP000199004"/>
    </source>
</evidence>
<evidence type="ECO:0000256" key="1">
    <source>
        <dbReference type="ARBA" id="ARBA00000085"/>
    </source>
</evidence>
<sequence>MRWRTTAAATLAVAVFLAVAALAFAFAQRQQLEASITEAAQQQATDIAAQVVQDGAGADLAAGAGDQSLVQIVDADGNVLAASPSVDGEPAVVDARPDPGSTSTIRSGALPIGEGEDFVVVALGVTGPDGPVVVLVAQSLELVGQSTAVVVTLLLIGYPVVLLGVALTSYWLAGRALAPVEAIRTRVATVQGTTELDARVPVPDGDDEISRLAVTMNAMLERLETGSDRQRRFVGDASHELRSPLATIRAAHEIAALHPETRDFTATSRDVLAELDRLDHLVADLLLLARVDEHGLRVRSVDVDVDDLVNQEAERLRKLGTVTVTVTAPPARIHGDPVQLARALRNLADNAARHAEGHVDLTLQIRGDNVEVVVEDDGPGIPEADRERVFERFVRLDESRTRASGGTGLGLAIAREISTAHDGNLNVEVGTRGARFVLVLPYQRNEREAADQ</sequence>
<comment type="catalytic activity">
    <reaction evidence="1">
        <text>ATP + protein L-histidine = ADP + protein N-phospho-L-histidine.</text>
        <dbReference type="EC" id="2.7.13.3"/>
    </reaction>
</comment>
<dbReference type="SMART" id="SM00304">
    <property type="entry name" value="HAMP"/>
    <property type="match status" value="1"/>
</dbReference>
<evidence type="ECO:0000313" key="15">
    <source>
        <dbReference type="EMBL" id="SDO40018.1"/>
    </source>
</evidence>
<keyword evidence="16" id="KW-1185">Reference proteome</keyword>
<dbReference type="Proteomes" id="UP000199004">
    <property type="component" value="Unassembled WGS sequence"/>
</dbReference>
<evidence type="ECO:0000256" key="11">
    <source>
        <dbReference type="SAM" id="Phobius"/>
    </source>
</evidence>
<dbReference type="EMBL" id="FNIC01000008">
    <property type="protein sequence ID" value="SDO40018.1"/>
    <property type="molecule type" value="Genomic_DNA"/>
</dbReference>
<evidence type="ECO:0000256" key="12">
    <source>
        <dbReference type="SAM" id="SignalP"/>
    </source>
</evidence>
<evidence type="ECO:0000256" key="10">
    <source>
        <dbReference type="ARBA" id="ARBA00023136"/>
    </source>
</evidence>
<keyword evidence="6 11" id="KW-0812">Transmembrane</keyword>
<dbReference type="Gene3D" id="1.10.287.130">
    <property type="match status" value="1"/>
</dbReference>
<evidence type="ECO:0000256" key="2">
    <source>
        <dbReference type="ARBA" id="ARBA00004236"/>
    </source>
</evidence>
<feature type="chain" id="PRO_5011707591" description="histidine kinase" evidence="12">
    <location>
        <begin position="28"/>
        <end position="452"/>
    </location>
</feature>
<dbReference type="GO" id="GO:0005886">
    <property type="term" value="C:plasma membrane"/>
    <property type="evidence" value="ECO:0007669"/>
    <property type="project" value="UniProtKB-SubCell"/>
</dbReference>
<dbReference type="AlphaFoldDB" id="A0A1H0J8B1"/>
<feature type="transmembrane region" description="Helical" evidence="11">
    <location>
        <begin position="148"/>
        <end position="173"/>
    </location>
</feature>
<feature type="domain" description="Histidine kinase" evidence="13">
    <location>
        <begin position="236"/>
        <end position="444"/>
    </location>
</feature>
<proteinExistence type="predicted"/>
<keyword evidence="5" id="KW-0808">Transferase</keyword>
<keyword evidence="12" id="KW-0732">Signal</keyword>
<keyword evidence="4" id="KW-0597">Phosphoprotein</keyword>
<name>A0A1H0J8B1_9ACTN</name>
<dbReference type="CDD" id="cd06225">
    <property type="entry name" value="HAMP"/>
    <property type="match status" value="1"/>
</dbReference>